<protein>
    <submittedName>
        <fullName evidence="5">Planctomycete cytochrome C</fullName>
    </submittedName>
</protein>
<keyword evidence="1" id="KW-0175">Coiled coil</keyword>
<feature type="domain" description="DUF1553" evidence="3">
    <location>
        <begin position="516"/>
        <end position="776"/>
    </location>
</feature>
<organism evidence="5 6">
    <name type="scientific">Roseimaritima multifibrata</name>
    <dbReference type="NCBI Taxonomy" id="1930274"/>
    <lineage>
        <taxon>Bacteria</taxon>
        <taxon>Pseudomonadati</taxon>
        <taxon>Planctomycetota</taxon>
        <taxon>Planctomycetia</taxon>
        <taxon>Pirellulales</taxon>
        <taxon>Pirellulaceae</taxon>
        <taxon>Roseimaritima</taxon>
    </lineage>
</organism>
<dbReference type="KEGG" id="rml:FF011L_48280"/>
<feature type="domain" description="DUF1549" evidence="2">
    <location>
        <begin position="153"/>
        <end position="355"/>
    </location>
</feature>
<evidence type="ECO:0000256" key="1">
    <source>
        <dbReference type="SAM" id="Coils"/>
    </source>
</evidence>
<evidence type="ECO:0000259" key="2">
    <source>
        <dbReference type="Pfam" id="PF07583"/>
    </source>
</evidence>
<feature type="coiled-coil region" evidence="1">
    <location>
        <begin position="377"/>
        <end position="465"/>
    </location>
</feature>
<dbReference type="GO" id="GO:0020037">
    <property type="term" value="F:heme binding"/>
    <property type="evidence" value="ECO:0007669"/>
    <property type="project" value="InterPro"/>
</dbReference>
<evidence type="ECO:0000313" key="5">
    <source>
        <dbReference type="EMBL" id="QDS96024.1"/>
    </source>
</evidence>
<dbReference type="SUPFAM" id="SSF46626">
    <property type="entry name" value="Cytochrome c"/>
    <property type="match status" value="1"/>
</dbReference>
<accession>A0A517MMB8</accession>
<dbReference type="Proteomes" id="UP000320672">
    <property type="component" value="Chromosome"/>
</dbReference>
<feature type="domain" description="Cytochrome C Planctomycete-type" evidence="4">
    <location>
        <begin position="45"/>
        <end position="103"/>
    </location>
</feature>
<dbReference type="Pfam" id="PF07635">
    <property type="entry name" value="PSCyt1"/>
    <property type="match status" value="1"/>
</dbReference>
<dbReference type="InterPro" id="IPR036909">
    <property type="entry name" value="Cyt_c-like_dom_sf"/>
</dbReference>
<reference evidence="5 6" key="1">
    <citation type="submission" date="2019-02" db="EMBL/GenBank/DDBJ databases">
        <title>Deep-cultivation of Planctomycetes and their phenomic and genomic characterization uncovers novel biology.</title>
        <authorList>
            <person name="Wiegand S."/>
            <person name="Jogler M."/>
            <person name="Boedeker C."/>
            <person name="Pinto D."/>
            <person name="Vollmers J."/>
            <person name="Rivas-Marin E."/>
            <person name="Kohn T."/>
            <person name="Peeters S.H."/>
            <person name="Heuer A."/>
            <person name="Rast P."/>
            <person name="Oberbeckmann S."/>
            <person name="Bunk B."/>
            <person name="Jeske O."/>
            <person name="Meyerdierks A."/>
            <person name="Storesund J.E."/>
            <person name="Kallscheuer N."/>
            <person name="Luecker S."/>
            <person name="Lage O.M."/>
            <person name="Pohl T."/>
            <person name="Merkel B.J."/>
            <person name="Hornburger P."/>
            <person name="Mueller R.-W."/>
            <person name="Bruemmer F."/>
            <person name="Labrenz M."/>
            <person name="Spormann A.M."/>
            <person name="Op den Camp H."/>
            <person name="Overmann J."/>
            <person name="Amann R."/>
            <person name="Jetten M.S.M."/>
            <person name="Mascher T."/>
            <person name="Medema M.H."/>
            <person name="Devos D.P."/>
            <person name="Kaster A.-K."/>
            <person name="Ovreas L."/>
            <person name="Rohde M."/>
            <person name="Galperin M.Y."/>
            <person name="Jogler C."/>
        </authorList>
    </citation>
    <scope>NUCLEOTIDE SEQUENCE [LARGE SCALE GENOMIC DNA]</scope>
    <source>
        <strain evidence="5 6">FF011L</strain>
    </source>
</reference>
<sequence>MRNFIDVTLLGLFAIGWGICVPSVRGAENAIDFNRDIRPILSDKCFFCHGPDAHERKADLRLDTAEGALADLGGYAAIVPGNLEESEFVLRILDQDDPMPPLDSHKSLKPSEIELLKRWIAEGGEYSEPWAYVPPERHPVPEVSDTDWPENWIDHFVLARLEAEGLQPAPDADPVTLIRRLYFDLTGLPPTPAQVDAFVNGERELTAIVDELLESPHFGERLAMYWLDLVRYADTVGYHGDQTHNISPYRDWVIAALNANMPFDQFTREQLAGDLLPNPSTAQKVASGYNRLLQTTHEGGLQLKEYDAIYNADRVRNVSAVWMGATVGCAQCHDHKYDPYTIQDHYALGAFFADIADRGFSGNTLPANRPPEISVYSLEQQQELARLKAEMALVIDEETQTQLESLESAQQKLLARIKAAKTKEAKDTLATEQKDLEQRISQLASQEKRDAFQKLRKQHRSLEKQGRQTMITVAEEPRVMRVLPRGNWQDETGDVVLPAVPGFLGRVTPTAGERANRLDLANWLVDPENGAGGLTARVFANRFWYLFFGTGISRSLADFGGQGEPPANPELLDQIAVSFYESGWDVKKLVRLIVTSHAWRQSSVASPELLERDPHNQLVARQSRYRLPAELIRDNALAVSGLLISEEGGESAKPYQPAGYYRHLNFPTRKYAAHENQNQWRRGLYVHWQRMFLHPMLKAMDAPSREECTAQRPRSNTPNAALVLLNDPTFLESARVLGARILIEGGESADSRIDFAYRVVLSRSPDEEERVVLKALLEATQAEYVSKPATADLLLQTGIAPIPDGLDKIELASWTAVSRALLNLNETVTRN</sequence>
<gene>
    <name evidence="5" type="ORF">FF011L_48280</name>
</gene>
<proteinExistence type="predicted"/>
<keyword evidence="6" id="KW-1185">Reference proteome</keyword>
<dbReference type="PANTHER" id="PTHR35889">
    <property type="entry name" value="CYCLOINULO-OLIGOSACCHARIDE FRUCTANOTRANSFERASE-RELATED"/>
    <property type="match status" value="1"/>
</dbReference>
<dbReference type="InterPro" id="IPR011429">
    <property type="entry name" value="Cyt_c_Planctomycete-type"/>
</dbReference>
<dbReference type="InterPro" id="IPR011444">
    <property type="entry name" value="DUF1549"/>
</dbReference>
<dbReference type="PANTHER" id="PTHR35889:SF3">
    <property type="entry name" value="F-BOX DOMAIN-CONTAINING PROTEIN"/>
    <property type="match status" value="1"/>
</dbReference>
<dbReference type="Pfam" id="PF07587">
    <property type="entry name" value="PSD1"/>
    <property type="match status" value="1"/>
</dbReference>
<dbReference type="GO" id="GO:0009055">
    <property type="term" value="F:electron transfer activity"/>
    <property type="evidence" value="ECO:0007669"/>
    <property type="project" value="InterPro"/>
</dbReference>
<dbReference type="RefSeq" id="WP_145354230.1">
    <property type="nucleotide sequence ID" value="NZ_CP036262.1"/>
</dbReference>
<evidence type="ECO:0000259" key="3">
    <source>
        <dbReference type="Pfam" id="PF07587"/>
    </source>
</evidence>
<evidence type="ECO:0000313" key="6">
    <source>
        <dbReference type="Proteomes" id="UP000320672"/>
    </source>
</evidence>
<evidence type="ECO:0000259" key="4">
    <source>
        <dbReference type="Pfam" id="PF07635"/>
    </source>
</evidence>
<name>A0A517MMB8_9BACT</name>
<dbReference type="InterPro" id="IPR022655">
    <property type="entry name" value="DUF1553"/>
</dbReference>
<dbReference type="Pfam" id="PF07583">
    <property type="entry name" value="PSCyt2"/>
    <property type="match status" value="1"/>
</dbReference>
<dbReference type="EMBL" id="CP036262">
    <property type="protein sequence ID" value="QDS96024.1"/>
    <property type="molecule type" value="Genomic_DNA"/>
</dbReference>
<dbReference type="OrthoDB" id="127107at2"/>
<dbReference type="AlphaFoldDB" id="A0A517MMB8"/>